<dbReference type="PROSITE" id="PS51740">
    <property type="entry name" value="SPOVT_ABRB"/>
    <property type="match status" value="1"/>
</dbReference>
<dbReference type="InterPro" id="IPR007159">
    <property type="entry name" value="SpoVT-AbrB_dom"/>
</dbReference>
<sequence length="72" mass="8114">MSLIKMSSKNQIVIPKEAREAMKVKGGDTLMVVVKGHTTLLLPQPKQFSRALSGRGKGLYPKDYLEKERKAW</sequence>
<dbReference type="InterPro" id="IPR037914">
    <property type="entry name" value="SpoVT-AbrB_sf"/>
</dbReference>
<dbReference type="SUPFAM" id="SSF89447">
    <property type="entry name" value="AbrB/MazE/MraZ-like"/>
    <property type="match status" value="1"/>
</dbReference>
<protein>
    <submittedName>
        <fullName evidence="3">SpoVT-AbrB domain-containing protein</fullName>
    </submittedName>
</protein>
<dbReference type="Gene3D" id="2.10.260.10">
    <property type="match status" value="1"/>
</dbReference>
<dbReference type="EMBL" id="OX336137">
    <property type="protein sequence ID" value="CAI2719231.1"/>
    <property type="molecule type" value="Genomic_DNA"/>
</dbReference>
<proteinExistence type="predicted"/>
<accession>A0ABN8W6H3</accession>
<reference evidence="3 4" key="1">
    <citation type="submission" date="2022-09" db="EMBL/GenBank/DDBJ databases">
        <authorList>
            <person name="Kop L."/>
        </authorList>
    </citation>
    <scope>NUCLEOTIDE SEQUENCE [LARGE SCALE GENOMIC DNA]</scope>
    <source>
        <strain evidence="3 4">347</strain>
    </source>
</reference>
<dbReference type="Pfam" id="PF04014">
    <property type="entry name" value="MazE_antitoxin"/>
    <property type="match status" value="1"/>
</dbReference>
<evidence type="ECO:0000313" key="4">
    <source>
        <dbReference type="Proteomes" id="UP001157733"/>
    </source>
</evidence>
<name>A0ABN8W6H3_9BACT</name>
<dbReference type="SMART" id="SM00966">
    <property type="entry name" value="SpoVT_AbrB"/>
    <property type="match status" value="1"/>
</dbReference>
<feature type="domain" description="SpoVT-AbrB" evidence="2">
    <location>
        <begin position="1"/>
        <end position="46"/>
    </location>
</feature>
<keyword evidence="1" id="KW-0238">DNA-binding</keyword>
<dbReference type="NCBIfam" id="TIGR01439">
    <property type="entry name" value="lp_hng_hel_AbrB"/>
    <property type="match status" value="1"/>
</dbReference>
<gene>
    <name evidence="3" type="ORF">NSPWAT_2375</name>
</gene>
<dbReference type="RefSeq" id="WP_282012077.1">
    <property type="nucleotide sequence ID" value="NZ_OX336137.1"/>
</dbReference>
<evidence type="ECO:0000256" key="1">
    <source>
        <dbReference type="PROSITE-ProRule" id="PRU01076"/>
    </source>
</evidence>
<keyword evidence="4" id="KW-1185">Reference proteome</keyword>
<dbReference type="Proteomes" id="UP001157733">
    <property type="component" value="Chromosome"/>
</dbReference>
<evidence type="ECO:0000313" key="3">
    <source>
        <dbReference type="EMBL" id="CAI2719231.1"/>
    </source>
</evidence>
<organism evidence="3 4">
    <name type="scientific">Nitrospina watsonii</name>
    <dbReference type="NCBI Taxonomy" id="1323948"/>
    <lineage>
        <taxon>Bacteria</taxon>
        <taxon>Pseudomonadati</taxon>
        <taxon>Nitrospinota/Tectimicrobiota group</taxon>
        <taxon>Nitrospinota</taxon>
        <taxon>Nitrospinia</taxon>
        <taxon>Nitrospinales</taxon>
        <taxon>Nitrospinaceae</taxon>
        <taxon>Nitrospina</taxon>
    </lineage>
</organism>
<evidence type="ECO:0000259" key="2">
    <source>
        <dbReference type="PROSITE" id="PS51740"/>
    </source>
</evidence>